<dbReference type="GO" id="GO:0016020">
    <property type="term" value="C:membrane"/>
    <property type="evidence" value="ECO:0007669"/>
    <property type="project" value="UniProtKB-SubCell"/>
</dbReference>
<keyword evidence="4" id="KW-0812">Transmembrane</keyword>
<evidence type="ECO:0000256" key="8">
    <source>
        <dbReference type="SAM" id="MobiDB-lite"/>
    </source>
</evidence>
<sequence length="118" mass="12980">MNDDPSMEENGVERVCSENLLQSREYSSLPLPRRTSSTDGTITSSDPGLEILNMASCDLDSNSLCKKEEDTRSASPTIEAQGTSPARDNIAFQDSTSKDKTILNLEAKEEPETIEEHK</sequence>
<evidence type="ECO:0000256" key="3">
    <source>
        <dbReference type="ARBA" id="ARBA00022490"/>
    </source>
</evidence>
<keyword evidence="6" id="KW-0175">Coiled coil</keyword>
<name>A0A2J8QR61_PANTR</name>
<dbReference type="AlphaFoldDB" id="A0A2J8QR61"/>
<keyword evidence="3" id="KW-0963">Cytoplasm</keyword>
<evidence type="ECO:0000256" key="4">
    <source>
        <dbReference type="ARBA" id="ARBA00022692"/>
    </source>
</evidence>
<organism evidence="9">
    <name type="scientific">Pan troglodytes</name>
    <name type="common">Chimpanzee</name>
    <dbReference type="NCBI Taxonomy" id="9598"/>
    <lineage>
        <taxon>Eukaryota</taxon>
        <taxon>Metazoa</taxon>
        <taxon>Chordata</taxon>
        <taxon>Craniata</taxon>
        <taxon>Vertebrata</taxon>
        <taxon>Euteleostomi</taxon>
        <taxon>Mammalia</taxon>
        <taxon>Eutheria</taxon>
        <taxon>Euarchontoglires</taxon>
        <taxon>Primates</taxon>
        <taxon>Haplorrhini</taxon>
        <taxon>Catarrhini</taxon>
        <taxon>Hominidae</taxon>
        <taxon>Pan</taxon>
    </lineage>
</organism>
<evidence type="ECO:0000256" key="1">
    <source>
        <dbReference type="ARBA" id="ARBA00004167"/>
    </source>
</evidence>
<protein>
    <submittedName>
        <fullName evidence="9">LRMP isoform 15</fullName>
    </submittedName>
</protein>
<dbReference type="PANTHER" id="PTHR15352">
    <property type="entry name" value="LYMPHOID-RESTRICTED MEMBRANE PROTEIN, JAW1"/>
    <property type="match status" value="1"/>
</dbReference>
<gene>
    <name evidence="9" type="ORF">CK820_G0019043</name>
</gene>
<accession>A0A2J8QR61</accession>
<reference evidence="9" key="1">
    <citation type="submission" date="2017-12" db="EMBL/GenBank/DDBJ databases">
        <title>High-resolution comparative analysis of great ape genomes.</title>
        <authorList>
            <person name="Pollen A."/>
            <person name="Hastie A."/>
            <person name="Hormozdiari F."/>
            <person name="Dougherty M."/>
            <person name="Liu R."/>
            <person name="Chaisson M."/>
            <person name="Hoppe E."/>
            <person name="Hill C."/>
            <person name="Pang A."/>
            <person name="Hillier L."/>
            <person name="Baker C."/>
            <person name="Armstrong J."/>
            <person name="Shendure J."/>
            <person name="Paten B."/>
            <person name="Wilson R."/>
            <person name="Chao H."/>
            <person name="Schneider V."/>
            <person name="Ventura M."/>
            <person name="Kronenberg Z."/>
            <person name="Murali S."/>
            <person name="Gordon D."/>
            <person name="Cantsilieris S."/>
            <person name="Munson K."/>
            <person name="Nelson B."/>
            <person name="Raja A."/>
            <person name="Underwood J."/>
            <person name="Diekhans M."/>
            <person name="Fiddes I."/>
            <person name="Haussler D."/>
            <person name="Eichler E."/>
        </authorList>
    </citation>
    <scope>NUCLEOTIDE SEQUENCE [LARGE SCALE GENOMIC DNA]</scope>
    <source>
        <strain evidence="9">Yerkes chimp pedigree #C0471</strain>
    </source>
</reference>
<evidence type="ECO:0000256" key="2">
    <source>
        <dbReference type="ARBA" id="ARBA00004496"/>
    </source>
</evidence>
<feature type="compositionally biased region" description="Low complexity" evidence="8">
    <location>
        <begin position="35"/>
        <end position="46"/>
    </location>
</feature>
<comment type="subcellular location">
    <subcellularLocation>
        <location evidence="2">Cytoplasm</location>
    </subcellularLocation>
    <subcellularLocation>
        <location evidence="1">Membrane</location>
        <topology evidence="1">Single-pass membrane protein</topology>
    </subcellularLocation>
</comment>
<dbReference type="GO" id="GO:0005737">
    <property type="term" value="C:cytoplasm"/>
    <property type="evidence" value="ECO:0007669"/>
    <property type="project" value="UniProtKB-SubCell"/>
</dbReference>
<feature type="compositionally biased region" description="Polar residues" evidence="8">
    <location>
        <begin position="73"/>
        <end position="86"/>
    </location>
</feature>
<feature type="non-terminal residue" evidence="9">
    <location>
        <position position="118"/>
    </location>
</feature>
<feature type="compositionally biased region" description="Basic and acidic residues" evidence="8">
    <location>
        <begin position="96"/>
        <end position="118"/>
    </location>
</feature>
<evidence type="ECO:0000256" key="7">
    <source>
        <dbReference type="ARBA" id="ARBA00023136"/>
    </source>
</evidence>
<dbReference type="InterPro" id="IPR008677">
    <property type="entry name" value="MRVI1"/>
</dbReference>
<dbReference type="PANTHER" id="PTHR15352:SF3">
    <property type="entry name" value="INOSITOL 1,4,5-TRIPHOSPHATE RECEPTOR ASSOCIATED 2"/>
    <property type="match status" value="1"/>
</dbReference>
<evidence type="ECO:0000313" key="9">
    <source>
        <dbReference type="EMBL" id="PNI98758.1"/>
    </source>
</evidence>
<feature type="region of interest" description="Disordered" evidence="8">
    <location>
        <begin position="1"/>
        <end position="48"/>
    </location>
</feature>
<feature type="region of interest" description="Disordered" evidence="8">
    <location>
        <begin position="67"/>
        <end position="118"/>
    </location>
</feature>
<keyword evidence="5" id="KW-1133">Transmembrane helix</keyword>
<evidence type="ECO:0000256" key="5">
    <source>
        <dbReference type="ARBA" id="ARBA00022989"/>
    </source>
</evidence>
<dbReference type="EMBL" id="NBAG03000023">
    <property type="protein sequence ID" value="PNI98758.1"/>
    <property type="molecule type" value="Genomic_DNA"/>
</dbReference>
<proteinExistence type="predicted"/>
<dbReference type="Pfam" id="PF05781">
    <property type="entry name" value="MRVI1"/>
    <property type="match status" value="1"/>
</dbReference>
<comment type="caution">
    <text evidence="9">The sequence shown here is derived from an EMBL/GenBank/DDBJ whole genome shotgun (WGS) entry which is preliminary data.</text>
</comment>
<keyword evidence="7" id="KW-0472">Membrane</keyword>
<evidence type="ECO:0000256" key="6">
    <source>
        <dbReference type="ARBA" id="ARBA00023054"/>
    </source>
</evidence>